<dbReference type="SUPFAM" id="SSF51126">
    <property type="entry name" value="Pectin lyase-like"/>
    <property type="match status" value="1"/>
</dbReference>
<dbReference type="OrthoDB" id="6053567at2"/>
<dbReference type="InterPro" id="IPR043990">
    <property type="entry name" value="AC_1"/>
</dbReference>
<dbReference type="GO" id="GO:0019867">
    <property type="term" value="C:outer membrane"/>
    <property type="evidence" value="ECO:0007669"/>
    <property type="project" value="InterPro"/>
</dbReference>
<accession>A0A0H3F3U8</accession>
<feature type="signal peptide" evidence="2">
    <location>
        <begin position="1"/>
        <end position="29"/>
    </location>
</feature>
<dbReference type="PROSITE" id="PS51208">
    <property type="entry name" value="AUTOTRANSPORTER"/>
    <property type="match status" value="1"/>
</dbReference>
<dbReference type="InterPro" id="IPR006315">
    <property type="entry name" value="OM_autotransptr_brl_dom"/>
</dbReference>
<dbReference type="SUPFAM" id="SSF103515">
    <property type="entry name" value="Autotransporter"/>
    <property type="match status" value="1"/>
</dbReference>
<dbReference type="CDD" id="cd00253">
    <property type="entry name" value="PL_Passenger_AT"/>
    <property type="match status" value="1"/>
</dbReference>
<dbReference type="SMART" id="SM00869">
    <property type="entry name" value="Autotransporter"/>
    <property type="match status" value="1"/>
</dbReference>
<evidence type="ECO:0000256" key="1">
    <source>
        <dbReference type="SAM" id="MobiDB-lite"/>
    </source>
</evidence>
<dbReference type="Pfam" id="PF03797">
    <property type="entry name" value="Autotransporter"/>
    <property type="match status" value="1"/>
</dbReference>
<reference evidence="4 5" key="2">
    <citation type="journal article" date="2012" name="J. Bacteriol.">
        <title>Complete Genome Sequence of Rahnella sp. Strain Y9602, a Gammaproteobacterium Isolate from Metal- and Radionuclide-Contaminated Soil.</title>
        <authorList>
            <person name="Martinez R.J."/>
            <person name="Bruce D."/>
            <person name="Detter C."/>
            <person name="Goodwin L.A."/>
            <person name="Han J."/>
            <person name="Han C.S."/>
            <person name="Held B."/>
            <person name="Land M.L."/>
            <person name="Mikhailova N."/>
            <person name="Nolan M."/>
            <person name="Pennacchio L."/>
            <person name="Pitluck S."/>
            <person name="Tapia R."/>
            <person name="Woyke T."/>
            <person name="Sobecky P.A."/>
        </authorList>
    </citation>
    <scope>NUCLEOTIDE SEQUENCE [LARGE SCALE GENOMIC DNA]</scope>
    <source>
        <strain evidence="4 5">Y9602</strain>
    </source>
</reference>
<evidence type="ECO:0000313" key="5">
    <source>
        <dbReference type="Proteomes" id="UP000007257"/>
    </source>
</evidence>
<dbReference type="eggNOG" id="COG3468">
    <property type="taxonomic scope" value="Bacteria"/>
</dbReference>
<evidence type="ECO:0000256" key="2">
    <source>
        <dbReference type="SAM" id="SignalP"/>
    </source>
</evidence>
<dbReference type="Gene3D" id="2.160.20.20">
    <property type="match status" value="1"/>
</dbReference>
<dbReference type="InterPro" id="IPR011050">
    <property type="entry name" value="Pectin_lyase_fold/virulence"/>
</dbReference>
<feature type="region of interest" description="Disordered" evidence="1">
    <location>
        <begin position="568"/>
        <end position="595"/>
    </location>
</feature>
<reference evidence="5" key="1">
    <citation type="submission" date="2011-01" db="EMBL/GenBank/DDBJ databases">
        <title>Complete sequence of chromosome of Rahnella sp. Y9602.</title>
        <authorList>
            <consortium name="US DOE Joint Genome Institute"/>
            <person name="Lucas S."/>
            <person name="Copeland A."/>
            <person name="Lapidus A."/>
            <person name="Cheng J.-F."/>
            <person name="Goodwin L."/>
            <person name="Pitluck S."/>
            <person name="Lu M."/>
            <person name="Detter J.C."/>
            <person name="Han C."/>
            <person name="Tapia R."/>
            <person name="Land M."/>
            <person name="Hauser L."/>
            <person name="Kyrpides N."/>
            <person name="Ivanova N."/>
            <person name="Ovchinnikova G."/>
            <person name="Pagani I."/>
            <person name="Sobecky P.A."/>
            <person name="Martinez R.J."/>
            <person name="Woyke T."/>
        </authorList>
    </citation>
    <scope>NUCLEOTIDE SEQUENCE [LARGE SCALE GENOMIC DNA]</scope>
    <source>
        <strain evidence="5">Y9602</strain>
    </source>
</reference>
<gene>
    <name evidence="4" type="ordered locus">Rahaq_0190</name>
</gene>
<evidence type="ECO:0000313" key="4">
    <source>
        <dbReference type="EMBL" id="ADW71820.1"/>
    </source>
</evidence>
<dbReference type="Proteomes" id="UP000007257">
    <property type="component" value="Chromosome"/>
</dbReference>
<dbReference type="EMBL" id="CP002505">
    <property type="protein sequence ID" value="ADW71820.1"/>
    <property type="molecule type" value="Genomic_DNA"/>
</dbReference>
<dbReference type="InterPro" id="IPR051551">
    <property type="entry name" value="Autotransporter_adhesion"/>
</dbReference>
<dbReference type="Pfam" id="PF18883">
    <property type="entry name" value="AC_1"/>
    <property type="match status" value="1"/>
</dbReference>
<dbReference type="InterPro" id="IPR005546">
    <property type="entry name" value="Autotransporte_beta"/>
</dbReference>
<dbReference type="NCBIfam" id="TIGR01414">
    <property type="entry name" value="autotrans_barl"/>
    <property type="match status" value="1"/>
</dbReference>
<feature type="domain" description="Autotransporter" evidence="3">
    <location>
        <begin position="632"/>
        <end position="905"/>
    </location>
</feature>
<dbReference type="PANTHER" id="PTHR35037:SF3">
    <property type="entry name" value="C-TERMINAL REGION OF AIDA-LIKE PROTEIN"/>
    <property type="match status" value="1"/>
</dbReference>
<feature type="compositionally biased region" description="Pro residues" evidence="1">
    <location>
        <begin position="568"/>
        <end position="594"/>
    </location>
</feature>
<sequence length="906" mass="95668">MPAFNTCKITRCILLACCLPNIAVMSASAANYTLPLLLTNNQKLTLSTKDNENIVADNPLIKYGIMVNNGAELTFLANTFNASGSQLGSSLVAQNGGVINIGKDSVINHNSQSGEISHVVTIQDAGSVLNINDATLNSNSAAVVINNNATANMINTTINANNADNAVEVNNGATLNATGLTVNHLSGMSSSSAIAINNADATLLNTSILSQVRQGISIDGSADRFSNVTYDRGTIITEKDQSNAVILSFGNLQMKNVDIHTSGQYGNGVMLENDSNVRINGGSITTKATSTNGITFLGANNLILENELLISTPGNDSVGLSLSGAPMTDDQWQNVRIDNATINSGNIGISKIYNGNAQVIIENAARIVGINAAMTFADNGTSTVNVSGKSQIIGNIINATTAKTDVTLDASVLTGSVQNLNSLALNNQSVWNLTGDSVLGDLSLDNSLMNFTQPQQGAFHTLTASTLSGNGALNFNTQLGSDNSPTDLLHVQGNASGNFGVLVRNAGGNGALTTGDGIRLVQVDGDDTSSLKLLRKVSAGAYDYYLYKGGSTSPKDWYLRTWLEPVPPPEPVPDPDPTPNPTPEPTPQPAPTPKPVIAYRTDVVGYIAAPFLNRQYGFSSMGSYHERTGDSVKRAQDGTWARVGGSHDNYDVGRFSFDSDIRYIQIGKDLYQDETPRGNNVHAGVMISLGDQKTSSSDSARGLVGESTDTGDVSTDAYGIGGYYTVKTDSGAYLDFVGQVTDYHTEFQSETEAKQDGYGVALSAESGIPFAITQSWRLEPQAQVIYQYLHMRGFNDGIAAVAKTADNSVQARGGLRLSHQPQVDQPNITPYLNIDAVSTLSDAPAVTIGSTEISPDFSQSAWKAGGGITAPLSKNASFYTSVNYQRGFDGKQEGYRGNIGINVSFK</sequence>
<name>A0A0H3F3U8_RAHSY</name>
<dbReference type="AlphaFoldDB" id="A0A0H3F3U8"/>
<proteinExistence type="predicted"/>
<dbReference type="Gene3D" id="2.40.128.130">
    <property type="entry name" value="Autotransporter beta-domain"/>
    <property type="match status" value="1"/>
</dbReference>
<organism evidence="4 5">
    <name type="scientific">Rahnella sp. (strain Y9602)</name>
    <dbReference type="NCBI Taxonomy" id="2703885"/>
    <lineage>
        <taxon>Bacteria</taxon>
        <taxon>Pseudomonadati</taxon>
        <taxon>Pseudomonadota</taxon>
        <taxon>Gammaproteobacteria</taxon>
        <taxon>Enterobacterales</taxon>
        <taxon>Yersiniaceae</taxon>
        <taxon>Rahnella</taxon>
    </lineage>
</organism>
<protein>
    <submittedName>
        <fullName evidence="4">Outer membrane autotransporter barrel domain protein</fullName>
    </submittedName>
</protein>
<dbReference type="RefSeq" id="WP_013573538.1">
    <property type="nucleotide sequence ID" value="NC_015061.1"/>
</dbReference>
<evidence type="ECO:0000259" key="3">
    <source>
        <dbReference type="PROSITE" id="PS51208"/>
    </source>
</evidence>
<dbReference type="InterPro" id="IPR012332">
    <property type="entry name" value="Autotransporter_pectin_lyase_C"/>
</dbReference>
<feature type="chain" id="PRO_5002608708" evidence="2">
    <location>
        <begin position="30"/>
        <end position="906"/>
    </location>
</feature>
<keyword evidence="2" id="KW-0732">Signal</keyword>
<dbReference type="PANTHER" id="PTHR35037">
    <property type="entry name" value="C-TERMINAL REGION OF AIDA-LIKE PROTEIN"/>
    <property type="match status" value="1"/>
</dbReference>
<dbReference type="HOGENOM" id="CLU_012503_0_0_6"/>
<dbReference type="KEGG" id="rah:Rahaq_0190"/>
<dbReference type="InterPro" id="IPR036709">
    <property type="entry name" value="Autotransporte_beta_dom_sf"/>
</dbReference>